<evidence type="ECO:0000259" key="1">
    <source>
        <dbReference type="PROSITE" id="PS50042"/>
    </source>
</evidence>
<feature type="domain" description="Cyclic nucleotide-binding" evidence="1">
    <location>
        <begin position="10"/>
        <end position="114"/>
    </location>
</feature>
<gene>
    <name evidence="2" type="ORF">KA717_21220</name>
</gene>
<dbReference type="SMART" id="SM00100">
    <property type="entry name" value="cNMP"/>
    <property type="match status" value="1"/>
</dbReference>
<dbReference type="InterPro" id="IPR014710">
    <property type="entry name" value="RmlC-like_jellyroll"/>
</dbReference>
<name>A0A977KRZ9_9CYAN</name>
<dbReference type="GO" id="GO:0003700">
    <property type="term" value="F:DNA-binding transcription factor activity"/>
    <property type="evidence" value="ECO:0007669"/>
    <property type="project" value="TreeGrafter"/>
</dbReference>
<proteinExistence type="predicted"/>
<dbReference type="Proteomes" id="UP001065613">
    <property type="component" value="Chromosome"/>
</dbReference>
<organism evidence="2">
    <name type="scientific">Woronichinia naegeliana WA131</name>
    <dbReference type="NCBI Taxonomy" id="2824559"/>
    <lineage>
        <taxon>Bacteria</taxon>
        <taxon>Bacillati</taxon>
        <taxon>Cyanobacteriota</taxon>
        <taxon>Cyanophyceae</taxon>
        <taxon>Synechococcales</taxon>
        <taxon>Coelosphaeriaceae</taxon>
        <taxon>Woronichinia</taxon>
    </lineage>
</organism>
<dbReference type="Pfam" id="PF00027">
    <property type="entry name" value="cNMP_binding"/>
    <property type="match status" value="1"/>
</dbReference>
<dbReference type="GO" id="GO:0005829">
    <property type="term" value="C:cytosol"/>
    <property type="evidence" value="ECO:0007669"/>
    <property type="project" value="TreeGrafter"/>
</dbReference>
<dbReference type="AlphaFoldDB" id="A0A977KRZ9"/>
<dbReference type="InterPro" id="IPR050397">
    <property type="entry name" value="Env_Response_Regulators"/>
</dbReference>
<dbReference type="KEGG" id="wna:KA717_21220"/>
<evidence type="ECO:0000313" key="2">
    <source>
        <dbReference type="EMBL" id="UXE58568.1"/>
    </source>
</evidence>
<dbReference type="CDD" id="cd00038">
    <property type="entry name" value="CAP_ED"/>
    <property type="match status" value="1"/>
</dbReference>
<dbReference type="InterPro" id="IPR018490">
    <property type="entry name" value="cNMP-bd_dom_sf"/>
</dbReference>
<dbReference type="EMBL" id="CP073041">
    <property type="protein sequence ID" value="UXE58568.1"/>
    <property type="molecule type" value="Genomic_DNA"/>
</dbReference>
<dbReference type="PROSITE" id="PS50042">
    <property type="entry name" value="CNMP_BINDING_3"/>
    <property type="match status" value="1"/>
</dbReference>
<sequence>MLKPIDSILIFESHPEKILKTGEVIFEAGDRGEFMYGLIEGEVEMYLEGKLLETLQAGDAFGVGALVHEDHRRFCTAIAKTEVRLAAMEKEHFFFAVQQTPMFALELLRSYSERLRKVKAQLQKAMT</sequence>
<dbReference type="InterPro" id="IPR000595">
    <property type="entry name" value="cNMP-bd_dom"/>
</dbReference>
<dbReference type="Gene3D" id="2.60.120.10">
    <property type="entry name" value="Jelly Rolls"/>
    <property type="match status" value="1"/>
</dbReference>
<dbReference type="PANTHER" id="PTHR24567">
    <property type="entry name" value="CRP FAMILY TRANSCRIPTIONAL REGULATORY PROTEIN"/>
    <property type="match status" value="1"/>
</dbReference>
<accession>A0A977KRZ9</accession>
<dbReference type="SUPFAM" id="SSF51206">
    <property type="entry name" value="cAMP-binding domain-like"/>
    <property type="match status" value="1"/>
</dbReference>
<reference evidence="2" key="1">
    <citation type="submission" date="2021-04" db="EMBL/GenBank/DDBJ databases">
        <title>Genome sequence of Woronichinia naegeliana from Washington state freshwater lake bloom.</title>
        <authorList>
            <person name="Dreher T.W."/>
        </authorList>
    </citation>
    <scope>NUCLEOTIDE SEQUENCE</scope>
    <source>
        <strain evidence="2">WA131</strain>
    </source>
</reference>
<protein>
    <submittedName>
        <fullName evidence="2">Cyclic nucleotide-binding domain-containing protein</fullName>
    </submittedName>
</protein>
<dbReference type="PANTHER" id="PTHR24567:SF26">
    <property type="entry name" value="REGULATORY PROTEIN YEIL"/>
    <property type="match status" value="1"/>
</dbReference>